<dbReference type="PANTHER" id="PTHR11629:SF21">
    <property type="entry name" value="V-TYPE PROTON ATPASE 116 KDA SUBUNIT A 3"/>
    <property type="match status" value="1"/>
</dbReference>
<dbReference type="OMA" id="NEMWRMI"/>
<feature type="transmembrane region" description="Helical" evidence="9">
    <location>
        <begin position="368"/>
        <end position="392"/>
    </location>
</feature>
<evidence type="ECO:0000256" key="6">
    <source>
        <dbReference type="ARBA" id="ARBA00022989"/>
    </source>
</evidence>
<dbReference type="Ensembl" id="ENSCMIT00000024125.1">
    <property type="protein sequence ID" value="ENSCMIP00000023723.1"/>
    <property type="gene ID" value="ENSCMIG00000010563.1"/>
</dbReference>
<reference evidence="11" key="2">
    <citation type="journal article" date="2007" name="PLoS Biol.">
        <title>Survey sequencing and comparative analysis of the elephant shark (Callorhinchus milii) genome.</title>
        <authorList>
            <person name="Venkatesh B."/>
            <person name="Kirkness E.F."/>
            <person name="Loh Y.H."/>
            <person name="Halpern A.L."/>
            <person name="Lee A.P."/>
            <person name="Johnson J."/>
            <person name="Dandona N."/>
            <person name="Viswanathan L.D."/>
            <person name="Tay A."/>
            <person name="Venter J.C."/>
            <person name="Strausberg R.L."/>
            <person name="Brenner S."/>
        </authorList>
    </citation>
    <scope>NUCLEOTIDE SEQUENCE [LARGE SCALE GENOMIC DNA]</scope>
</reference>
<comment type="similarity">
    <text evidence="2 9">Belongs to the V-ATPase 116 kDa subunit family.</text>
</comment>
<evidence type="ECO:0000256" key="4">
    <source>
        <dbReference type="ARBA" id="ARBA00022692"/>
    </source>
</evidence>
<evidence type="ECO:0000256" key="3">
    <source>
        <dbReference type="ARBA" id="ARBA00022448"/>
    </source>
</evidence>
<evidence type="ECO:0000256" key="2">
    <source>
        <dbReference type="ARBA" id="ARBA00009904"/>
    </source>
</evidence>
<dbReference type="GO" id="GO:0000220">
    <property type="term" value="C:vacuolar proton-transporting V-type ATPase, V0 domain"/>
    <property type="evidence" value="ECO:0007669"/>
    <property type="project" value="InterPro"/>
</dbReference>
<keyword evidence="3 9" id="KW-0813">Transport</keyword>
<proteinExistence type="inferred from homology"/>
<feature type="transmembrane region" description="Helical" evidence="9">
    <location>
        <begin position="412"/>
        <end position="431"/>
    </location>
</feature>
<feature type="transmembrane region" description="Helical" evidence="9">
    <location>
        <begin position="713"/>
        <end position="733"/>
    </location>
</feature>
<evidence type="ECO:0000256" key="8">
    <source>
        <dbReference type="ARBA" id="ARBA00023136"/>
    </source>
</evidence>
<keyword evidence="4 9" id="KW-0812">Transmembrane</keyword>
<reference evidence="11" key="1">
    <citation type="journal article" date="2006" name="Science">
        <title>Ancient noncoding elements conserved in the human genome.</title>
        <authorList>
            <person name="Venkatesh B."/>
            <person name="Kirkness E.F."/>
            <person name="Loh Y.H."/>
            <person name="Halpern A.L."/>
            <person name="Lee A.P."/>
            <person name="Johnson J."/>
            <person name="Dandona N."/>
            <person name="Viswanathan L.D."/>
            <person name="Tay A."/>
            <person name="Venter J.C."/>
            <person name="Strausberg R.L."/>
            <person name="Brenner S."/>
        </authorList>
    </citation>
    <scope>NUCLEOTIDE SEQUENCE [LARGE SCALE GENOMIC DNA]</scope>
</reference>
<dbReference type="Pfam" id="PF01496">
    <property type="entry name" value="V_ATPase_I"/>
    <property type="match status" value="1"/>
</dbReference>
<evidence type="ECO:0000256" key="5">
    <source>
        <dbReference type="ARBA" id="ARBA00022781"/>
    </source>
</evidence>
<feature type="transmembrane region" description="Helical" evidence="9">
    <location>
        <begin position="529"/>
        <end position="555"/>
    </location>
</feature>
<dbReference type="GO" id="GO:0005886">
    <property type="term" value="C:plasma membrane"/>
    <property type="evidence" value="ECO:0007669"/>
    <property type="project" value="TreeGrafter"/>
</dbReference>
<feature type="transmembrane region" description="Helical" evidence="9">
    <location>
        <begin position="504"/>
        <end position="523"/>
    </location>
</feature>
<evidence type="ECO:0000313" key="10">
    <source>
        <dbReference type="Ensembl" id="ENSCMIP00000023723.1"/>
    </source>
</evidence>
<reference evidence="11" key="3">
    <citation type="journal article" date="2014" name="Nature">
        <title>Elephant shark genome provides unique insights into gnathostome evolution.</title>
        <authorList>
            <consortium name="International Elephant Shark Genome Sequencing Consortium"/>
            <person name="Venkatesh B."/>
            <person name="Lee A.P."/>
            <person name="Ravi V."/>
            <person name="Maurya A.K."/>
            <person name="Lian M.M."/>
            <person name="Swann J.B."/>
            <person name="Ohta Y."/>
            <person name="Flajnik M.F."/>
            <person name="Sutoh Y."/>
            <person name="Kasahara M."/>
            <person name="Hoon S."/>
            <person name="Gangu V."/>
            <person name="Roy S.W."/>
            <person name="Irimia M."/>
            <person name="Korzh V."/>
            <person name="Kondrychyn I."/>
            <person name="Lim Z.W."/>
            <person name="Tay B.H."/>
            <person name="Tohari S."/>
            <person name="Kong K.W."/>
            <person name="Ho S."/>
            <person name="Lorente-Galdos B."/>
            <person name="Quilez J."/>
            <person name="Marques-Bonet T."/>
            <person name="Raney B.J."/>
            <person name="Ingham P.W."/>
            <person name="Tay A."/>
            <person name="Hillier L.W."/>
            <person name="Minx P."/>
            <person name="Boehm T."/>
            <person name="Wilson R.K."/>
            <person name="Brenner S."/>
            <person name="Warren W.C."/>
        </authorList>
    </citation>
    <scope>NUCLEOTIDE SEQUENCE [LARGE SCALE GENOMIC DNA]</scope>
</reference>
<reference evidence="10" key="4">
    <citation type="submission" date="2025-08" db="UniProtKB">
        <authorList>
            <consortium name="Ensembl"/>
        </authorList>
    </citation>
    <scope>IDENTIFICATION</scope>
</reference>
<dbReference type="AlphaFoldDB" id="A0A4W3I9Q4"/>
<dbReference type="Proteomes" id="UP000314986">
    <property type="component" value="Unassembled WGS sequence"/>
</dbReference>
<name>A0A4W3I9Q4_CALMI</name>
<keyword evidence="5 9" id="KW-0375">Hydrogen ion transport</keyword>
<feature type="transmembrane region" description="Helical" evidence="9">
    <location>
        <begin position="598"/>
        <end position="620"/>
    </location>
</feature>
<dbReference type="InParanoid" id="A0A4W3I9Q4"/>
<comment type="function">
    <text evidence="9">Essential component of the vacuolar proton pump (V-ATPase), a multimeric enzyme that catalyzes the translocation of protons across the membranes. Required for assembly and activity of the V-ATPase.</text>
</comment>
<evidence type="ECO:0000256" key="7">
    <source>
        <dbReference type="ARBA" id="ARBA00023065"/>
    </source>
</evidence>
<accession>A0A4W3I9Q4</accession>
<dbReference type="InterPro" id="IPR002490">
    <property type="entry name" value="V-ATPase_116kDa_su"/>
</dbReference>
<keyword evidence="11" id="KW-1185">Reference proteome</keyword>
<dbReference type="InterPro" id="IPR026028">
    <property type="entry name" value="V-type_ATPase_116kDa_su_euka"/>
</dbReference>
<keyword evidence="7 9" id="KW-0406">Ion transport</keyword>
<evidence type="ECO:0000313" key="11">
    <source>
        <dbReference type="Proteomes" id="UP000314986"/>
    </source>
</evidence>
<protein>
    <recommendedName>
        <fullName evidence="9">V-type proton ATPase subunit a</fullName>
    </recommendedName>
</protein>
<dbReference type="GeneTree" id="ENSGT00950000182881"/>
<dbReference type="PANTHER" id="PTHR11629">
    <property type="entry name" value="VACUOLAR PROTON ATPASES"/>
    <property type="match status" value="1"/>
</dbReference>
<dbReference type="GO" id="GO:0051117">
    <property type="term" value="F:ATPase binding"/>
    <property type="evidence" value="ECO:0007669"/>
    <property type="project" value="TreeGrafter"/>
</dbReference>
<dbReference type="STRING" id="7868.ENSCMIP00000023723"/>
<dbReference type="GO" id="GO:0046961">
    <property type="term" value="F:proton-transporting ATPase activity, rotational mechanism"/>
    <property type="evidence" value="ECO:0007669"/>
    <property type="project" value="InterPro"/>
</dbReference>
<evidence type="ECO:0000256" key="1">
    <source>
        <dbReference type="ARBA" id="ARBA00004141"/>
    </source>
</evidence>
<reference evidence="10" key="5">
    <citation type="submission" date="2025-09" db="UniProtKB">
        <authorList>
            <consortium name="Ensembl"/>
        </authorList>
    </citation>
    <scope>IDENTIFICATION</scope>
</reference>
<dbReference type="PIRSF" id="PIRSF001293">
    <property type="entry name" value="ATP6V0A1"/>
    <property type="match status" value="1"/>
</dbReference>
<sequence length="775" mass="88806">MCFTANTVRCSDCVTVCFQLNENVNLFQRRFVGEIRRCEELERTLSSLGQEVHRAGLRPRVDEEDDVSAPLPRDLLRIQEESQQLQQELDQVTKSRSSLVTRLSDLRQHRAVLTETQHLLVREVINNQYRISYTDHIISGLVGPGRALGLERLLWRVCRGHFIIQLSPHPQELPDPHTGEPSSWTVFLISFWGEQIGQKVRKICDCFHCHLFPYPLTPDEQEETLRDLEIRTHDLQMVLSQTEGYLAQVLERTVKVIHTWSLRVRKMKAIYLVLNQCNFDVTGKCLIAEVWCPVSQLHRLRHALEEGSRRSGSSVPSFYNEVQTLHTPPTLCRTNKFTAGFQGIVDAYGVGSYQEVNPAPYTIITFPFLFAVMFGDVGHGALMFFFALWMVLEENDPKVKSAENEIWQTCFGGRYLLLLMGLFSLYTGLVYNDCFSQSLAIFPSAWHVSRMCSHVDNQLLVGNQLDPNISGVVQGVYPFGIDPIWHLAINKLSFLNSFKMKMSVILGVVHMTFGVTLGFFNYIHRKQFALIVLVLLPELVFLTSLFGYLLFLVVYKWLRYSAWDSDVAPSLLVNFIDMFFFMSPSSELYHGQAVVQKVLVVLALISIPVLLLGKPLLLYCQHRARTHRHRFLVSTHTHTRIATHTHTDTHFDFADVFMHQAIHTIEYCLGCISNTASYLRLWALSLAHAQLSDVLWSMVLRFGWAYGQFRGSVILFVVFAVFATLTVTILLVMEGLSAFLHALRLHWVEFQNKFYSGSGYKFLPFSFLLLEESSL</sequence>
<keyword evidence="8 9" id="KW-0472">Membrane</keyword>
<evidence type="ECO:0000256" key="9">
    <source>
        <dbReference type="RuleBase" id="RU361189"/>
    </source>
</evidence>
<keyword evidence="6 9" id="KW-1133">Transmembrane helix</keyword>
<dbReference type="GO" id="GO:0007035">
    <property type="term" value="P:vacuolar acidification"/>
    <property type="evidence" value="ECO:0007669"/>
    <property type="project" value="TreeGrafter"/>
</dbReference>
<organism evidence="10 11">
    <name type="scientific">Callorhinchus milii</name>
    <name type="common">Ghost shark</name>
    <dbReference type="NCBI Taxonomy" id="7868"/>
    <lineage>
        <taxon>Eukaryota</taxon>
        <taxon>Metazoa</taxon>
        <taxon>Chordata</taxon>
        <taxon>Craniata</taxon>
        <taxon>Vertebrata</taxon>
        <taxon>Chondrichthyes</taxon>
        <taxon>Holocephali</taxon>
        <taxon>Chimaeriformes</taxon>
        <taxon>Callorhinchidae</taxon>
        <taxon>Callorhinchus</taxon>
    </lineage>
</organism>
<comment type="subcellular location">
    <subcellularLocation>
        <location evidence="1">Membrane</location>
        <topology evidence="1">Multi-pass membrane protein</topology>
    </subcellularLocation>
</comment>